<dbReference type="InterPro" id="IPR050696">
    <property type="entry name" value="FtsA/MreB"/>
</dbReference>
<dbReference type="AlphaFoldDB" id="A0A178HGC5"/>
<evidence type="ECO:0000256" key="3">
    <source>
        <dbReference type="SAM" id="MobiDB-lite"/>
    </source>
</evidence>
<feature type="compositionally biased region" description="Acidic residues" evidence="3">
    <location>
        <begin position="433"/>
        <end position="445"/>
    </location>
</feature>
<dbReference type="FunFam" id="3.30.1490.110:FF:000003">
    <property type="entry name" value="Cell division protein FtsA"/>
    <property type="match status" value="1"/>
</dbReference>
<feature type="compositionally biased region" description="Basic and acidic residues" evidence="3">
    <location>
        <begin position="413"/>
        <end position="426"/>
    </location>
</feature>
<keyword evidence="1 2" id="KW-0132">Cell division</keyword>
<protein>
    <recommendedName>
        <fullName evidence="1 2">Cell division protein FtsA</fullName>
    </recommendedName>
</protein>
<gene>
    <name evidence="1 4" type="primary">ftsA</name>
    <name evidence="4" type="ORF">DBT54_03995</name>
</gene>
<keyword evidence="1" id="KW-1003">Cell membrane</keyword>
<evidence type="ECO:0000256" key="2">
    <source>
        <dbReference type="PIRNR" id="PIRNR003101"/>
    </source>
</evidence>
<organism evidence="4 5">
    <name type="scientific">Aerococcus urinae</name>
    <dbReference type="NCBI Taxonomy" id="1376"/>
    <lineage>
        <taxon>Bacteria</taxon>
        <taxon>Bacillati</taxon>
        <taxon>Bacillota</taxon>
        <taxon>Bacilli</taxon>
        <taxon>Lactobacillales</taxon>
        <taxon>Aerococcaceae</taxon>
        <taxon>Aerococcus</taxon>
    </lineage>
</organism>
<dbReference type="SUPFAM" id="SSF53067">
    <property type="entry name" value="Actin-like ATPase domain"/>
    <property type="match status" value="2"/>
</dbReference>
<comment type="caution">
    <text evidence="4">The sequence shown here is derived from an EMBL/GenBank/DDBJ whole genome shotgun (WGS) entry which is preliminary data.</text>
</comment>
<comment type="function">
    <text evidence="1 2">Cell division protein that is involved in the assembly of the Z ring. May serve as a membrane anchor for the Z ring.</text>
</comment>
<dbReference type="SMART" id="SM00842">
    <property type="entry name" value="FtsA"/>
    <property type="match status" value="1"/>
</dbReference>
<dbReference type="RefSeq" id="WP_064292312.1">
    <property type="nucleotide sequence ID" value="NZ_JASODG010000004.1"/>
</dbReference>
<dbReference type="PIRSF" id="PIRSF003101">
    <property type="entry name" value="FtsA"/>
    <property type="match status" value="1"/>
</dbReference>
<dbReference type="EMBL" id="QMHM01000005">
    <property type="protein sequence ID" value="RAV80463.1"/>
    <property type="molecule type" value="Genomic_DNA"/>
</dbReference>
<dbReference type="InterPro" id="IPR003494">
    <property type="entry name" value="SHS2_FtsA"/>
</dbReference>
<sequence length="460" mass="50475">MVQPKTYVGLDIGTTSVKVVVAENVNQRLNIIGVGSQRSEGLSRGVIVDIDKTVEAIRSAVNQAEQKANIQIDRVVVGVPSNQINIEPCYGMIAVSGENREITDKDVYNVLSAAKVRAVPPEREIISVVPEEFIVDGFDGIRDPRGMIGVRLELYASMITGPKTIIHNIKRCVDKAGLIVDDLVVQPLANGQVALSEDERDFGTIIIDMGGGQSTASVIHEGQLKFSYVDQEGGEYVSKDISTILNTTLENAERIKLEYGYAKSDVTSPDEYFPVETIGKKDPVRIDEQYLAEIIEARLQQIFETLKKALDQVEAFELPGGVVITGGAASLPGLVDLAEEMFGTDVRFYIPEQVGLRNPSFTTAYGVVAYAAKLPDIYHVAQGKTHSVNSNQSKPSYQASNQALHQEAVVDEPTYKDSVTNDERDVYATAEDAGQEYQDDNQEDEGFLQKIRQVFDDMFS</sequence>
<comment type="subcellular location">
    <subcellularLocation>
        <location evidence="1">Cell membrane</location>
        <topology evidence="1">Peripheral membrane protein</topology>
        <orientation evidence="1">Cytoplasmic side</orientation>
    </subcellularLocation>
    <text evidence="1">Localizes to the Z ring in an FtsZ-dependent manner. Targeted to the membrane through a conserved C-terminal amphipathic helix.</text>
</comment>
<dbReference type="InterPro" id="IPR020823">
    <property type="entry name" value="Cell_div_FtsA"/>
</dbReference>
<dbReference type="Proteomes" id="UP000251923">
    <property type="component" value="Unassembled WGS sequence"/>
</dbReference>
<feature type="region of interest" description="Disordered" evidence="3">
    <location>
        <begin position="411"/>
        <end position="445"/>
    </location>
</feature>
<dbReference type="CDD" id="cd24048">
    <property type="entry name" value="ASKHA_NBD_FtsA"/>
    <property type="match status" value="1"/>
</dbReference>
<accession>A0A178HGC5</accession>
<dbReference type="NCBIfam" id="TIGR01174">
    <property type="entry name" value="ftsA"/>
    <property type="match status" value="1"/>
</dbReference>
<dbReference type="GO" id="GO:0032153">
    <property type="term" value="C:cell division site"/>
    <property type="evidence" value="ECO:0007669"/>
    <property type="project" value="UniProtKB-UniRule"/>
</dbReference>
<evidence type="ECO:0000256" key="1">
    <source>
        <dbReference type="HAMAP-Rule" id="MF_02033"/>
    </source>
</evidence>
<comment type="subunit">
    <text evidence="1">Self-interacts. Interacts with FtsZ.</text>
</comment>
<reference evidence="4 5" key="1">
    <citation type="submission" date="2018-04" db="EMBL/GenBank/DDBJ databases">
        <title>Aerococcus urinae genomes.</title>
        <authorList>
            <person name="Hilt E."/>
            <person name="Gilbert N.M."/>
            <person name="Thomas-White K."/>
            <person name="Putonti C."/>
            <person name="Lewis A.L."/>
            <person name="Visck K.L."/>
            <person name="Wolfe A.J."/>
        </authorList>
    </citation>
    <scope>NUCLEOTIDE SEQUENCE [LARGE SCALE GENOMIC DNA]</scope>
    <source>
        <strain evidence="4 5">UMB7480</strain>
    </source>
</reference>
<dbReference type="GO" id="GO:0009898">
    <property type="term" value="C:cytoplasmic side of plasma membrane"/>
    <property type="evidence" value="ECO:0007669"/>
    <property type="project" value="UniProtKB-UniRule"/>
</dbReference>
<keyword evidence="1 2" id="KW-0131">Cell cycle</keyword>
<dbReference type="Gene3D" id="3.30.1490.110">
    <property type="match status" value="1"/>
</dbReference>
<dbReference type="GO" id="GO:0043093">
    <property type="term" value="P:FtsZ-dependent cytokinesis"/>
    <property type="evidence" value="ECO:0007669"/>
    <property type="project" value="UniProtKB-UniRule"/>
</dbReference>
<name>A0A178HGC5_9LACT</name>
<evidence type="ECO:0000313" key="4">
    <source>
        <dbReference type="EMBL" id="RAV80463.1"/>
    </source>
</evidence>
<dbReference type="Gene3D" id="3.30.420.40">
    <property type="match status" value="2"/>
</dbReference>
<dbReference type="HAMAP" id="MF_02033">
    <property type="entry name" value="FtsA"/>
    <property type="match status" value="1"/>
</dbReference>
<dbReference type="Pfam" id="PF14450">
    <property type="entry name" value="FtsA"/>
    <property type="match status" value="1"/>
</dbReference>
<keyword evidence="1" id="KW-0472">Membrane</keyword>
<dbReference type="Pfam" id="PF02491">
    <property type="entry name" value="SHS2_FTSA"/>
    <property type="match status" value="1"/>
</dbReference>
<proteinExistence type="inferred from homology"/>
<dbReference type="PANTHER" id="PTHR32432:SF4">
    <property type="entry name" value="CELL DIVISION PROTEIN FTSA"/>
    <property type="match status" value="1"/>
</dbReference>
<dbReference type="InterPro" id="IPR043129">
    <property type="entry name" value="ATPase_NBD"/>
</dbReference>
<evidence type="ECO:0000313" key="5">
    <source>
        <dbReference type="Proteomes" id="UP000251923"/>
    </source>
</evidence>
<comment type="similarity">
    <text evidence="1 2">Belongs to the FtsA/MreB family.</text>
</comment>
<dbReference type="PANTHER" id="PTHR32432">
    <property type="entry name" value="CELL DIVISION PROTEIN FTSA-RELATED"/>
    <property type="match status" value="1"/>
</dbReference>